<dbReference type="GO" id="GO:0004252">
    <property type="term" value="F:serine-type endopeptidase activity"/>
    <property type="evidence" value="ECO:0007669"/>
    <property type="project" value="InterPro"/>
</dbReference>
<dbReference type="GO" id="GO:0005975">
    <property type="term" value="P:carbohydrate metabolic process"/>
    <property type="evidence" value="ECO:0007669"/>
    <property type="project" value="UniProtKB-ARBA"/>
</dbReference>
<feature type="domain" description="Peptidase S1" evidence="3">
    <location>
        <begin position="30"/>
        <end position="241"/>
    </location>
</feature>
<dbReference type="PANTHER" id="PTHR46580">
    <property type="entry name" value="SENSOR KINASE-RELATED"/>
    <property type="match status" value="1"/>
</dbReference>
<dbReference type="AlphaFoldDB" id="A0A193BTI7"/>
<dbReference type="GO" id="GO:0006508">
    <property type="term" value="P:proteolysis"/>
    <property type="evidence" value="ECO:0007669"/>
    <property type="project" value="InterPro"/>
</dbReference>
<dbReference type="InterPro" id="IPR043504">
    <property type="entry name" value="Peptidase_S1_PA_chymotrypsin"/>
</dbReference>
<dbReference type="InterPro" id="IPR009003">
    <property type="entry name" value="Peptidase_S1_PA"/>
</dbReference>
<dbReference type="RefSeq" id="WP_044852441.1">
    <property type="nucleotide sequence ID" value="NZ_CP016174.1"/>
</dbReference>
<evidence type="ECO:0000256" key="1">
    <source>
        <dbReference type="ARBA" id="ARBA00022729"/>
    </source>
</evidence>
<dbReference type="InterPro" id="IPR013517">
    <property type="entry name" value="FG-GAP"/>
</dbReference>
<dbReference type="Gene3D" id="2.40.128.340">
    <property type="match status" value="3"/>
</dbReference>
<dbReference type="PANTHER" id="PTHR46580:SF2">
    <property type="entry name" value="MAM DOMAIN-CONTAINING PROTEIN"/>
    <property type="match status" value="1"/>
</dbReference>
<dbReference type="Proteomes" id="UP000093695">
    <property type="component" value="Chromosome"/>
</dbReference>
<dbReference type="Pfam" id="PF13517">
    <property type="entry name" value="FG-GAP_3"/>
    <property type="match status" value="2"/>
</dbReference>
<keyword evidence="1 2" id="KW-0732">Signal</keyword>
<evidence type="ECO:0000313" key="4">
    <source>
        <dbReference type="EMBL" id="ANN15526.1"/>
    </source>
</evidence>
<feature type="signal peptide" evidence="2">
    <location>
        <begin position="1"/>
        <end position="29"/>
    </location>
</feature>
<dbReference type="SUPFAM" id="SSF50494">
    <property type="entry name" value="Trypsin-like serine proteases"/>
    <property type="match status" value="1"/>
</dbReference>
<gene>
    <name evidence="4" type="ORF">SD37_07550</name>
</gene>
<protein>
    <recommendedName>
        <fullName evidence="3">Peptidase S1 domain-containing protein</fullName>
    </recommendedName>
</protein>
<accession>A0A193BTI7</accession>
<reference evidence="4 5" key="1">
    <citation type="journal article" date="2015" name="Genome Announc.">
        <title>Draft Genome Sequence of Norvancomycin-Producing Strain Amycolatopsis orientalis CPCC200066.</title>
        <authorList>
            <person name="Lei X."/>
            <person name="Yuan F."/>
            <person name="Shi Y."/>
            <person name="Li X."/>
            <person name="Wang L."/>
            <person name="Hong B."/>
        </authorList>
    </citation>
    <scope>NUCLEOTIDE SEQUENCE [LARGE SCALE GENOMIC DNA]</scope>
    <source>
        <strain evidence="4 5">B-37</strain>
    </source>
</reference>
<evidence type="ECO:0000313" key="5">
    <source>
        <dbReference type="Proteomes" id="UP000093695"/>
    </source>
</evidence>
<dbReference type="Pfam" id="PF00089">
    <property type="entry name" value="Trypsin"/>
    <property type="match status" value="1"/>
</dbReference>
<dbReference type="InterPro" id="IPR001254">
    <property type="entry name" value="Trypsin_dom"/>
</dbReference>
<keyword evidence="5" id="KW-1185">Reference proteome</keyword>
<dbReference type="InterPro" id="IPR036116">
    <property type="entry name" value="FN3_sf"/>
</dbReference>
<name>A0A193BTI7_AMYOR</name>
<dbReference type="Gene3D" id="2.40.10.10">
    <property type="entry name" value="Trypsin-like serine proteases"/>
    <property type="match status" value="1"/>
</dbReference>
<feature type="chain" id="PRO_5039727951" description="Peptidase S1 domain-containing protein" evidence="2">
    <location>
        <begin position="30"/>
        <end position="651"/>
    </location>
</feature>
<evidence type="ECO:0000256" key="2">
    <source>
        <dbReference type="SAM" id="SignalP"/>
    </source>
</evidence>
<dbReference type="PROSITE" id="PS50240">
    <property type="entry name" value="TRYPSIN_DOM"/>
    <property type="match status" value="1"/>
</dbReference>
<dbReference type="SUPFAM" id="SSF49265">
    <property type="entry name" value="Fibronectin type III"/>
    <property type="match status" value="1"/>
</dbReference>
<dbReference type="EMBL" id="CP016174">
    <property type="protein sequence ID" value="ANN15526.1"/>
    <property type="molecule type" value="Genomic_DNA"/>
</dbReference>
<proteinExistence type="predicted"/>
<organism evidence="4 5">
    <name type="scientific">Amycolatopsis orientalis</name>
    <name type="common">Nocardia orientalis</name>
    <dbReference type="NCBI Taxonomy" id="31958"/>
    <lineage>
        <taxon>Bacteria</taxon>
        <taxon>Bacillati</taxon>
        <taxon>Actinomycetota</taxon>
        <taxon>Actinomycetes</taxon>
        <taxon>Pseudonocardiales</taxon>
        <taxon>Pseudonocardiaceae</taxon>
        <taxon>Amycolatopsis</taxon>
    </lineage>
</organism>
<sequence length="651" mass="67039">MHRSRVAGFGALTATLLVGGLLAAATANAVTGGAPAADGSYAFAAKINTEGAACSGALVASEWVITSASCFAGNPQGGVPAKPATVTVGRTNLAGTAGRVAKVTNLVAHPSRAVMLARLDATITDITPVPVGAAAASGEKLRLAGYGRTATEWVPDKLHSALFAVGTPTATEIPLIGDNGADACKGDAGGAVFREVAGRAELAGVVSTSWQHGCLAVTETQQGTTATRTDDLGEWIRQQTFVTTVKAVDHAITVTWAPVSGQGQLTYRVYAGEEPSVPVTEARRIGSTTGTSFIHKSLPAKKTLYYRVVTTLANGTDLASGVASATTPVPTVSDFSGDGKDDIATFTRGSTADVYAAVSDGAKFVGNSVKWHDRFATNNEVPLAGDFDGDGKTDVVTFTRGTLGDVYVALSDGGKFVGDSQQWHGDFAFGEEIPAVGDFDGDGKDDIAVFTRGTTASVYVALSDGKKFVGNGVKWHGRFAGGAEVPVVGDFDGDGKDDIATFTRGTAGDVFVAFSDGAKFVGDSLQWHGDFAFGDEIPASGDFDGDGKDDIAVFTRGTAADVYVAISNGTRFVGNSVKWHDNFAYGTELPAIGDFTGDGKADIVTYTRGTRGDVYVGASDGTKFVGASVLWHGDFAFGEEVTVPRAFALGF</sequence>
<dbReference type="SMART" id="SM00020">
    <property type="entry name" value="Tryp_SPc"/>
    <property type="match status" value="1"/>
</dbReference>
<dbReference type="InterPro" id="IPR028994">
    <property type="entry name" value="Integrin_alpha_N"/>
</dbReference>
<dbReference type="KEGG" id="aori:SD37_07550"/>
<dbReference type="SUPFAM" id="SSF69318">
    <property type="entry name" value="Integrin alpha N-terminal domain"/>
    <property type="match status" value="1"/>
</dbReference>
<evidence type="ECO:0000259" key="3">
    <source>
        <dbReference type="PROSITE" id="PS50240"/>
    </source>
</evidence>
<dbReference type="InterPro" id="IPR013783">
    <property type="entry name" value="Ig-like_fold"/>
</dbReference>
<dbReference type="STRING" id="31958.SD37_07550"/>
<dbReference type="Gene3D" id="2.60.40.10">
    <property type="entry name" value="Immunoglobulins"/>
    <property type="match status" value="1"/>
</dbReference>